<evidence type="ECO:0008006" key="4">
    <source>
        <dbReference type="Google" id="ProtNLM"/>
    </source>
</evidence>
<evidence type="ECO:0000313" key="2">
    <source>
        <dbReference type="EMBL" id="RRD90376.1"/>
    </source>
</evidence>
<gene>
    <name evidence="2" type="ORF">EII21_05510</name>
</gene>
<keyword evidence="3" id="KW-1185">Reference proteome</keyword>
<evidence type="ECO:0000256" key="1">
    <source>
        <dbReference type="SAM" id="SignalP"/>
    </source>
</evidence>
<feature type="chain" id="PRO_5018219370" description="DUF4189 domain-containing protein" evidence="1">
    <location>
        <begin position="23"/>
        <end position="71"/>
    </location>
</feature>
<accession>A0A3P2A685</accession>
<reference evidence="2 3" key="1">
    <citation type="submission" date="2018-11" db="EMBL/GenBank/DDBJ databases">
        <title>Genomes From Bacteria Associated with the Canine Oral Cavity: a Test Case for Automated Genome-Based Taxonomic Assignment.</title>
        <authorList>
            <person name="Coil D.A."/>
            <person name="Jospin G."/>
            <person name="Darling A.E."/>
            <person name="Wallis C."/>
            <person name="Davis I.J."/>
            <person name="Harris S."/>
            <person name="Eisen J.A."/>
            <person name="Holcombe L.J."/>
            <person name="O'Flynn C."/>
        </authorList>
    </citation>
    <scope>NUCLEOTIDE SEQUENCE [LARGE SCALE GENOMIC DNA]</scope>
    <source>
        <strain evidence="2 3">COT-280</strain>
    </source>
</reference>
<evidence type="ECO:0000313" key="3">
    <source>
        <dbReference type="Proteomes" id="UP000269923"/>
    </source>
</evidence>
<proteinExistence type="predicted"/>
<organism evidence="2 3">
    <name type="scientific">Conchiformibius steedae</name>
    <dbReference type="NCBI Taxonomy" id="153493"/>
    <lineage>
        <taxon>Bacteria</taxon>
        <taxon>Pseudomonadati</taxon>
        <taxon>Pseudomonadota</taxon>
        <taxon>Betaproteobacteria</taxon>
        <taxon>Neisseriales</taxon>
        <taxon>Neisseriaceae</taxon>
        <taxon>Conchiformibius</taxon>
    </lineage>
</organism>
<dbReference type="EMBL" id="RQYC01000006">
    <property type="protein sequence ID" value="RRD90376.1"/>
    <property type="molecule type" value="Genomic_DNA"/>
</dbReference>
<protein>
    <recommendedName>
        <fullName evidence="4">DUF4189 domain-containing protein</fullName>
    </recommendedName>
</protein>
<dbReference type="RefSeq" id="WP_124794578.1">
    <property type="nucleotide sequence ID" value="NZ_RQYC01000006.1"/>
</dbReference>
<feature type="signal peptide" evidence="1">
    <location>
        <begin position="1"/>
        <end position="22"/>
    </location>
</feature>
<dbReference type="AlphaFoldDB" id="A0A3P2A685"/>
<dbReference type="Proteomes" id="UP000269923">
    <property type="component" value="Unassembled WGS sequence"/>
</dbReference>
<sequence length="71" mass="7938">MKTIAKTMMAVAVLSASFPSFASMRYSCHRYVGGEWQGATYVSANSKNEAEAKALQKYHDMGYKVDYVECK</sequence>
<comment type="caution">
    <text evidence="2">The sequence shown here is derived from an EMBL/GenBank/DDBJ whole genome shotgun (WGS) entry which is preliminary data.</text>
</comment>
<keyword evidence="1" id="KW-0732">Signal</keyword>
<name>A0A3P2A685_9NEIS</name>